<protein>
    <recommendedName>
        <fullName evidence="1">RNA polymerase alpha subunit C-terminal domain-containing protein</fullName>
    </recommendedName>
</protein>
<dbReference type="EMBL" id="AP023096">
    <property type="protein sequence ID" value="BCE63958.1"/>
    <property type="molecule type" value="Genomic_DNA"/>
</dbReference>
<dbReference type="RefSeq" id="WP_182869816.1">
    <property type="nucleotide sequence ID" value="NZ_AP022638.1"/>
</dbReference>
<dbReference type="GO" id="GO:0003677">
    <property type="term" value="F:DNA binding"/>
    <property type="evidence" value="ECO:0007669"/>
    <property type="project" value="InterPro"/>
</dbReference>
<dbReference type="Gene3D" id="1.10.150.20">
    <property type="entry name" value="5' to 3' exonuclease, C-terminal subdomain"/>
    <property type="match status" value="1"/>
</dbReference>
<gene>
    <name evidence="2" type="ORF">XF5B_27360</name>
    <name evidence="3" type="ORF">XF6B_27570</name>
</gene>
<reference evidence="3" key="2">
    <citation type="submission" date="2020-05" db="EMBL/GenBank/DDBJ databases">
        <title>Complete genome sequence of Bradyrhizobium diazoefficiens XF6 isolated from soybean nodule.</title>
        <authorList>
            <person name="Noda R."/>
            <person name="Kakizaki K."/>
            <person name="Minamisawa K."/>
        </authorList>
    </citation>
    <scope>NUCLEOTIDE SEQUENCE</scope>
    <source>
        <strain evidence="3">XF6</strain>
    </source>
</reference>
<name>A0A809ZSG6_9BRAD</name>
<dbReference type="GO" id="GO:0003899">
    <property type="term" value="F:DNA-directed RNA polymerase activity"/>
    <property type="evidence" value="ECO:0007669"/>
    <property type="project" value="InterPro"/>
</dbReference>
<dbReference type="InterPro" id="IPR011260">
    <property type="entry name" value="RNAP_asu_C"/>
</dbReference>
<evidence type="ECO:0000313" key="2">
    <source>
        <dbReference type="EMBL" id="BCE55224.1"/>
    </source>
</evidence>
<dbReference type="AlphaFoldDB" id="A0A809ZSG6"/>
<dbReference type="Pfam" id="PF03118">
    <property type="entry name" value="RNA_pol_A_CTD"/>
    <property type="match status" value="1"/>
</dbReference>
<feature type="domain" description="RNA polymerase alpha subunit C-terminal" evidence="1">
    <location>
        <begin position="37"/>
        <end position="85"/>
    </location>
</feature>
<dbReference type="GO" id="GO:0006351">
    <property type="term" value="P:DNA-templated transcription"/>
    <property type="evidence" value="ECO:0007669"/>
    <property type="project" value="InterPro"/>
</dbReference>
<dbReference type="EMBL" id="AP023095">
    <property type="protein sequence ID" value="BCE55224.1"/>
    <property type="molecule type" value="Genomic_DNA"/>
</dbReference>
<sequence>MTDQDATHRTTQLSSLAEMAAANSGWWKADALDRRSELELPPRVLHVLDSAGIRTVEDLKAAGPHKLRKLDGIGKLGFEQIVALLRAFDRQANGGET</sequence>
<reference evidence="2" key="1">
    <citation type="submission" date="2020-05" db="EMBL/GenBank/DDBJ databases">
        <title>Complete genome sequence of Bradyrhizobium diazoefficiens XF5 isolated from soybean nodule.</title>
        <authorList>
            <person name="Noda R."/>
            <person name="Kakizaki K."/>
            <person name="Minamisawa K."/>
        </authorList>
    </citation>
    <scope>NUCLEOTIDE SEQUENCE</scope>
    <source>
        <strain evidence="2">XF5</strain>
    </source>
</reference>
<evidence type="ECO:0000313" key="3">
    <source>
        <dbReference type="EMBL" id="BCE63958.1"/>
    </source>
</evidence>
<evidence type="ECO:0000259" key="1">
    <source>
        <dbReference type="Pfam" id="PF03118"/>
    </source>
</evidence>
<accession>A0A809ZSG6</accession>
<dbReference type="SUPFAM" id="SSF47789">
    <property type="entry name" value="C-terminal domain of RNA polymerase alpha subunit"/>
    <property type="match status" value="1"/>
</dbReference>
<organism evidence="2">
    <name type="scientific">Bradyrhizobium diazoefficiens</name>
    <dbReference type="NCBI Taxonomy" id="1355477"/>
    <lineage>
        <taxon>Bacteria</taxon>
        <taxon>Pseudomonadati</taxon>
        <taxon>Pseudomonadota</taxon>
        <taxon>Alphaproteobacteria</taxon>
        <taxon>Hyphomicrobiales</taxon>
        <taxon>Nitrobacteraceae</taxon>
        <taxon>Bradyrhizobium</taxon>
    </lineage>
</organism>
<proteinExistence type="predicted"/>